<dbReference type="SUPFAM" id="SSF55620">
    <property type="entry name" value="Tetrahydrobiopterin biosynthesis enzymes-like"/>
    <property type="match status" value="1"/>
</dbReference>
<dbReference type="EMBL" id="AJWY01013854">
    <property type="protein sequence ID" value="EKC45634.1"/>
    <property type="molecule type" value="Genomic_DNA"/>
</dbReference>
<protein>
    <submittedName>
        <fullName evidence="1">Protein containing Dihydroneopterin aldolase domain protein</fullName>
    </submittedName>
</protein>
<dbReference type="Gene3D" id="3.30.1130.10">
    <property type="match status" value="1"/>
</dbReference>
<evidence type="ECO:0000313" key="1">
    <source>
        <dbReference type="EMBL" id="EKC45634.1"/>
    </source>
</evidence>
<sequence length="61" mass="7103">MPFSEGDAMDKIIVNGLKLYAYHGVNPEEKEDGQSFYFRYNRISFSLCSVPNGYGREYREL</sequence>
<accession>K1RQ35</accession>
<name>K1RQ35_9ZZZZ</name>
<comment type="caution">
    <text evidence="1">The sequence shown here is derived from an EMBL/GenBank/DDBJ whole genome shotgun (WGS) entry which is preliminary data.</text>
</comment>
<reference evidence="1" key="1">
    <citation type="journal article" date="2013" name="Environ. Microbiol.">
        <title>Microbiota from the distal guts of lean and obese adolescents exhibit partial functional redundancy besides clear differences in community structure.</title>
        <authorList>
            <person name="Ferrer M."/>
            <person name="Ruiz A."/>
            <person name="Lanza F."/>
            <person name="Haange S.B."/>
            <person name="Oberbach A."/>
            <person name="Till H."/>
            <person name="Bargiela R."/>
            <person name="Campoy C."/>
            <person name="Segura M.T."/>
            <person name="Richter M."/>
            <person name="von Bergen M."/>
            <person name="Seifert J."/>
            <person name="Suarez A."/>
        </authorList>
    </citation>
    <scope>NUCLEOTIDE SEQUENCE</scope>
</reference>
<dbReference type="InterPro" id="IPR043133">
    <property type="entry name" value="GTP-CH-I_C/QueF"/>
</dbReference>
<gene>
    <name evidence="1" type="ORF">LEA_20164</name>
</gene>
<organism evidence="1">
    <name type="scientific">human gut metagenome</name>
    <dbReference type="NCBI Taxonomy" id="408170"/>
    <lineage>
        <taxon>unclassified sequences</taxon>
        <taxon>metagenomes</taxon>
        <taxon>organismal metagenomes</taxon>
    </lineage>
</organism>
<dbReference type="AlphaFoldDB" id="K1RQ35"/>
<proteinExistence type="predicted"/>